<dbReference type="GO" id="GO:0003824">
    <property type="term" value="F:catalytic activity"/>
    <property type="evidence" value="ECO:0007669"/>
    <property type="project" value="InterPro"/>
</dbReference>
<protein>
    <submittedName>
        <fullName evidence="4">Related to transaminase type I</fullName>
    </submittedName>
</protein>
<dbReference type="Pfam" id="PF00155">
    <property type="entry name" value="Aminotran_1_2"/>
    <property type="match status" value="1"/>
</dbReference>
<dbReference type="PANTHER" id="PTHR43510">
    <property type="entry name" value="AMINOTRANSFERASE FUNCTION, HYPOTHETICAL (EUROFUNG)"/>
    <property type="match status" value="1"/>
</dbReference>
<evidence type="ECO:0000313" key="5">
    <source>
        <dbReference type="Proteomes" id="UP000323386"/>
    </source>
</evidence>
<sequence length="414" mass="45040">MASLPVFKVEQWMDRYETTCTHNLAETCCDSISLHDLDHLSRQAGIEEPTLAALSGKRLTYGHIRGSPELRQNIASLYPAAVADGSLGPDNVLVTQGAIGANFLVELSLVKRGDHVVCVHPTYQSLFEVPRSLGADVDLCRLDPADGWRFSVDRLASLLRPTTSLVILNNPNNPTGQALSRSTLDAIVEAVKARAAPGCIILSDEVYRPLFHSLPTSDDADGAPPCSILETGYAHAIATGSLSKAFSLAGIRVGWIATPRSDLIEAFAQRRDYNVISVSMVDDAIAARALHPRVAQRILERNTHLARTNRAILEAWIEKTPQVEWVPTQAGTTALLRLVRTAAAAARGGERTAATDEVDADDFCMRLHDRAGVLVAPGTCFDWQGWIRIGYVGNTQELQEGLDRITDFLRSESI</sequence>
<evidence type="ECO:0000259" key="3">
    <source>
        <dbReference type="Pfam" id="PF00155"/>
    </source>
</evidence>
<organism evidence="4 5">
    <name type="scientific">Pseudozyma flocculosa</name>
    <dbReference type="NCBI Taxonomy" id="84751"/>
    <lineage>
        <taxon>Eukaryota</taxon>
        <taxon>Fungi</taxon>
        <taxon>Dikarya</taxon>
        <taxon>Basidiomycota</taxon>
        <taxon>Ustilaginomycotina</taxon>
        <taxon>Ustilaginomycetes</taxon>
        <taxon>Ustilaginales</taxon>
        <taxon>Ustilaginaceae</taxon>
        <taxon>Pseudozyma</taxon>
    </lineage>
</organism>
<reference evidence="4 5" key="1">
    <citation type="submission" date="2018-03" db="EMBL/GenBank/DDBJ databases">
        <authorList>
            <person name="Guldener U."/>
        </authorList>
    </citation>
    <scope>NUCLEOTIDE SEQUENCE [LARGE SCALE GENOMIC DNA]</scope>
    <source>
        <strain evidence="4 5">DAOM196992</strain>
    </source>
</reference>
<dbReference type="Gene3D" id="3.90.1150.10">
    <property type="entry name" value="Aspartate Aminotransferase, domain 1"/>
    <property type="match status" value="1"/>
</dbReference>
<dbReference type="Gene3D" id="3.40.640.10">
    <property type="entry name" value="Type I PLP-dependent aspartate aminotransferase-like (Major domain)"/>
    <property type="match status" value="1"/>
</dbReference>
<dbReference type="InterPro" id="IPR004839">
    <property type="entry name" value="Aminotransferase_I/II_large"/>
</dbReference>
<dbReference type="InterPro" id="IPR004838">
    <property type="entry name" value="NHTrfase_class1_PyrdxlP-BS"/>
</dbReference>
<dbReference type="InterPro" id="IPR015422">
    <property type="entry name" value="PyrdxlP-dep_Trfase_small"/>
</dbReference>
<gene>
    <name evidence="4" type="ORF">PSFLO_01278</name>
</gene>
<keyword evidence="2" id="KW-0663">Pyridoxal phosphate</keyword>
<keyword evidence="5" id="KW-1185">Reference proteome</keyword>
<accession>A0A5C3EWH7</accession>
<evidence type="ECO:0000313" key="4">
    <source>
        <dbReference type="EMBL" id="SPO35807.1"/>
    </source>
</evidence>
<dbReference type="CDD" id="cd00609">
    <property type="entry name" value="AAT_like"/>
    <property type="match status" value="1"/>
</dbReference>
<dbReference type="AlphaFoldDB" id="A0A5C3EWH7"/>
<dbReference type="EMBL" id="OOIP01000003">
    <property type="protein sequence ID" value="SPO35807.1"/>
    <property type="molecule type" value="Genomic_DNA"/>
</dbReference>
<evidence type="ECO:0000256" key="1">
    <source>
        <dbReference type="ARBA" id="ARBA00007441"/>
    </source>
</evidence>
<dbReference type="Proteomes" id="UP000323386">
    <property type="component" value="Unassembled WGS sequence"/>
</dbReference>
<dbReference type="GO" id="GO:0030170">
    <property type="term" value="F:pyridoxal phosphate binding"/>
    <property type="evidence" value="ECO:0007669"/>
    <property type="project" value="InterPro"/>
</dbReference>
<evidence type="ECO:0000256" key="2">
    <source>
        <dbReference type="ARBA" id="ARBA00022898"/>
    </source>
</evidence>
<feature type="domain" description="Aminotransferase class I/classII large" evidence="3">
    <location>
        <begin position="43"/>
        <end position="405"/>
    </location>
</feature>
<comment type="similarity">
    <text evidence="1">Belongs to the class-I pyridoxal-phosphate-dependent aminotransferase family.</text>
</comment>
<name>A0A5C3EWH7_9BASI</name>
<dbReference type="SUPFAM" id="SSF53383">
    <property type="entry name" value="PLP-dependent transferases"/>
    <property type="match status" value="1"/>
</dbReference>
<dbReference type="PROSITE" id="PS00105">
    <property type="entry name" value="AA_TRANSFER_CLASS_1"/>
    <property type="match status" value="1"/>
</dbReference>
<dbReference type="InterPro" id="IPR015424">
    <property type="entry name" value="PyrdxlP-dep_Trfase"/>
</dbReference>
<proteinExistence type="inferred from homology"/>
<dbReference type="PANTHER" id="PTHR43510:SF1">
    <property type="entry name" value="AMINOTRANSFERASE FUNCTION, HYPOTHETICAL (EUROFUNG)"/>
    <property type="match status" value="1"/>
</dbReference>
<dbReference type="InterPro" id="IPR015421">
    <property type="entry name" value="PyrdxlP-dep_Trfase_major"/>
</dbReference>
<dbReference type="OrthoDB" id="7042322at2759"/>